<dbReference type="GO" id="GO:0016020">
    <property type="term" value="C:membrane"/>
    <property type="evidence" value="ECO:0007669"/>
    <property type="project" value="InterPro"/>
</dbReference>
<reference evidence="3 4" key="1">
    <citation type="submission" date="2020-08" db="EMBL/GenBank/DDBJ databases">
        <authorList>
            <person name="Koutsovoulos G."/>
            <person name="Danchin GJ E."/>
        </authorList>
    </citation>
    <scope>NUCLEOTIDE SEQUENCE [LARGE SCALE GENOMIC DNA]</scope>
</reference>
<feature type="transmembrane region" description="Helical" evidence="2">
    <location>
        <begin position="6"/>
        <end position="27"/>
    </location>
</feature>
<feature type="transmembrane region" description="Helical" evidence="2">
    <location>
        <begin position="141"/>
        <end position="160"/>
    </location>
</feature>
<proteinExistence type="inferred from homology"/>
<name>A0A6V7UDF6_MELEN</name>
<sequence>MVYSPKIMVFVYSVVMYFRNFLCHAIIMERLLATIWVSNYENNRSRWFTYFWVIIDIIITVVTAYFFSNSTDVETLLVNVVSQSVMSTFGVIEIFILLRLLRHNEKIYFERNSLALSAHKLTGRYQLCENIRTTKQLLPTLCLHVCINIIAGSPLALAYFKLVTSQFGIILCVSFLMYLPITYLCFFIELSMILCHPFLRRDLSKIGISLRSLLNFGSKNKISNKEEIKSKYGEATQLKDISGGQLIKVTGKLEAERHFQSIQADWEAKYIQNKI</sequence>
<evidence type="ECO:0000313" key="3">
    <source>
        <dbReference type="EMBL" id="CAD2154434.1"/>
    </source>
</evidence>
<keyword evidence="2" id="KW-0812">Transmembrane</keyword>
<dbReference type="AlphaFoldDB" id="A0A6V7UDF6"/>
<feature type="transmembrane region" description="Helical" evidence="2">
    <location>
        <begin position="166"/>
        <end position="195"/>
    </location>
</feature>
<keyword evidence="2" id="KW-1133">Transmembrane helix</keyword>
<dbReference type="EMBL" id="CAJEWN010000056">
    <property type="protein sequence ID" value="CAD2154434.1"/>
    <property type="molecule type" value="Genomic_DNA"/>
</dbReference>
<dbReference type="PANTHER" id="PTHR47518:SF9">
    <property type="entry name" value="SERPENTINE RECEPTOR, CLASS T"/>
    <property type="match status" value="1"/>
</dbReference>
<dbReference type="InterPro" id="IPR052854">
    <property type="entry name" value="Serpentine_rcpt_epsilon"/>
</dbReference>
<dbReference type="InterPro" id="IPR004151">
    <property type="entry name" value="7TM_GPCR_serpentine_rcpt_Sre"/>
</dbReference>
<gene>
    <name evidence="3" type="ORF">MENT_LOCUS11486</name>
</gene>
<accession>A0A6V7UDF6</accession>
<dbReference type="Pfam" id="PF03125">
    <property type="entry name" value="Sre"/>
    <property type="match status" value="1"/>
</dbReference>
<protein>
    <submittedName>
        <fullName evidence="3">Uncharacterized protein</fullName>
    </submittedName>
</protein>
<dbReference type="OrthoDB" id="5893400at2759"/>
<feature type="transmembrane region" description="Helical" evidence="2">
    <location>
        <begin position="80"/>
        <end position="101"/>
    </location>
</feature>
<evidence type="ECO:0000256" key="2">
    <source>
        <dbReference type="SAM" id="Phobius"/>
    </source>
</evidence>
<evidence type="ECO:0000313" key="4">
    <source>
        <dbReference type="Proteomes" id="UP000580250"/>
    </source>
</evidence>
<comment type="similarity">
    <text evidence="1">Belongs to the nematode receptor-like protein sre family.</text>
</comment>
<organism evidence="3 4">
    <name type="scientific">Meloidogyne enterolobii</name>
    <name type="common">Root-knot nematode worm</name>
    <name type="synonym">Meloidogyne mayaguensis</name>
    <dbReference type="NCBI Taxonomy" id="390850"/>
    <lineage>
        <taxon>Eukaryota</taxon>
        <taxon>Metazoa</taxon>
        <taxon>Ecdysozoa</taxon>
        <taxon>Nematoda</taxon>
        <taxon>Chromadorea</taxon>
        <taxon>Rhabditida</taxon>
        <taxon>Tylenchina</taxon>
        <taxon>Tylenchomorpha</taxon>
        <taxon>Tylenchoidea</taxon>
        <taxon>Meloidogynidae</taxon>
        <taxon>Meloidogyninae</taxon>
        <taxon>Meloidogyne</taxon>
    </lineage>
</organism>
<keyword evidence="2" id="KW-0472">Membrane</keyword>
<dbReference type="GO" id="GO:0007606">
    <property type="term" value="P:sensory perception of chemical stimulus"/>
    <property type="evidence" value="ECO:0007669"/>
    <property type="project" value="InterPro"/>
</dbReference>
<dbReference type="Proteomes" id="UP000580250">
    <property type="component" value="Unassembled WGS sequence"/>
</dbReference>
<comment type="caution">
    <text evidence="3">The sequence shown here is derived from an EMBL/GenBank/DDBJ whole genome shotgun (WGS) entry which is preliminary data.</text>
</comment>
<evidence type="ECO:0000256" key="1">
    <source>
        <dbReference type="ARBA" id="ARBA00006803"/>
    </source>
</evidence>
<dbReference type="PANTHER" id="PTHR47518">
    <property type="entry name" value="SERPENTINE RECEPTOR CLASS EPSILON-13-RELATED"/>
    <property type="match status" value="1"/>
</dbReference>
<feature type="transmembrane region" description="Helical" evidence="2">
    <location>
        <begin position="47"/>
        <end position="68"/>
    </location>
</feature>